<reference evidence="1 2" key="1">
    <citation type="journal article" date="2019" name="Int. J. Syst. Evol. Microbiol.">
        <title>The Global Catalogue of Microorganisms (GCM) 10K type strain sequencing project: providing services to taxonomists for standard genome sequencing and annotation.</title>
        <authorList>
            <consortium name="The Broad Institute Genomics Platform"/>
            <consortium name="The Broad Institute Genome Sequencing Center for Infectious Disease"/>
            <person name="Wu L."/>
            <person name="Ma J."/>
        </authorList>
    </citation>
    <scope>NUCLEOTIDE SEQUENCE [LARGE SCALE GENOMIC DNA]</scope>
    <source>
        <strain evidence="1 2">JCM 13476</strain>
    </source>
</reference>
<protein>
    <submittedName>
        <fullName evidence="1">Nucleotidyltransferase family protein</fullName>
    </submittedName>
</protein>
<accession>A0ABN0Y9I3</accession>
<dbReference type="Pfam" id="PF06042">
    <property type="entry name" value="NTP_transf_6"/>
    <property type="match status" value="1"/>
</dbReference>
<sequence>MSEAMLEQKLKAILHSDPVMMQVLQGTRDLQLPDWRVFSGAVYQRVWNHQTGRAVDYGIKDYDIGYFDPDTSWDAEDVWIKRFAAHFEGPLSEQVEVRNQARVHLWFPEKYGQPYTPLTHTDEAMARFVAPCFAVGVRLENDGEISVAAPFGLEDMFNLTIRPTPERPVAKDWDKIITKLQARWPELKVMNP</sequence>
<dbReference type="PANTHER" id="PTHR39166">
    <property type="entry name" value="BLL1166 PROTEIN"/>
    <property type="match status" value="1"/>
</dbReference>
<name>A0ABN0Y9I3_9CAUL</name>
<gene>
    <name evidence="1" type="ORF">GCM10009093_13500</name>
</gene>
<comment type="caution">
    <text evidence="1">The sequence shown here is derived from an EMBL/GenBank/DDBJ whole genome shotgun (WGS) entry which is preliminary data.</text>
</comment>
<dbReference type="RefSeq" id="WP_167178862.1">
    <property type="nucleotide sequence ID" value="NZ_BAAAEJ010000005.1"/>
</dbReference>
<evidence type="ECO:0000313" key="2">
    <source>
        <dbReference type="Proteomes" id="UP001500791"/>
    </source>
</evidence>
<dbReference type="Proteomes" id="UP001500791">
    <property type="component" value="Unassembled WGS sequence"/>
</dbReference>
<dbReference type="EMBL" id="BAAAEJ010000005">
    <property type="protein sequence ID" value="GAA0388048.1"/>
    <property type="molecule type" value="Genomic_DNA"/>
</dbReference>
<dbReference type="InterPro" id="IPR009267">
    <property type="entry name" value="NTP_transf_6"/>
</dbReference>
<evidence type="ECO:0000313" key="1">
    <source>
        <dbReference type="EMBL" id="GAA0388048.1"/>
    </source>
</evidence>
<organism evidence="1 2">
    <name type="scientific">Brevundimonas terrae</name>
    <dbReference type="NCBI Taxonomy" id="363631"/>
    <lineage>
        <taxon>Bacteria</taxon>
        <taxon>Pseudomonadati</taxon>
        <taxon>Pseudomonadota</taxon>
        <taxon>Alphaproteobacteria</taxon>
        <taxon>Caulobacterales</taxon>
        <taxon>Caulobacteraceae</taxon>
        <taxon>Brevundimonas</taxon>
    </lineage>
</organism>
<dbReference type="PANTHER" id="PTHR39166:SF1">
    <property type="entry name" value="BLL1166 PROTEIN"/>
    <property type="match status" value="1"/>
</dbReference>
<proteinExistence type="predicted"/>
<keyword evidence="2" id="KW-1185">Reference proteome</keyword>